<evidence type="ECO:0000256" key="8">
    <source>
        <dbReference type="ARBA" id="ARBA00032707"/>
    </source>
</evidence>
<dbReference type="GO" id="GO:0005886">
    <property type="term" value="C:plasma membrane"/>
    <property type="evidence" value="ECO:0007669"/>
    <property type="project" value="UniProtKB-SubCell"/>
</dbReference>
<evidence type="ECO:0000256" key="5">
    <source>
        <dbReference type="ARBA" id="ARBA00022801"/>
    </source>
</evidence>
<feature type="transmembrane region" description="Helical" evidence="10">
    <location>
        <begin position="45"/>
        <end position="74"/>
    </location>
</feature>
<evidence type="ECO:0000313" key="12">
    <source>
        <dbReference type="EMBL" id="RUO53281.1"/>
    </source>
</evidence>
<evidence type="ECO:0000256" key="9">
    <source>
        <dbReference type="ARBA" id="ARBA00047594"/>
    </source>
</evidence>
<evidence type="ECO:0000256" key="4">
    <source>
        <dbReference type="ARBA" id="ARBA00022692"/>
    </source>
</evidence>
<dbReference type="Gene3D" id="1.20.144.10">
    <property type="entry name" value="Phosphatidic acid phosphatase type 2/haloperoxidase"/>
    <property type="match status" value="1"/>
</dbReference>
<keyword evidence="6 10" id="KW-1133">Transmembrane helix</keyword>
<dbReference type="Proteomes" id="UP000287330">
    <property type="component" value="Unassembled WGS sequence"/>
</dbReference>
<feature type="domain" description="Phosphatidic acid phosphatase type 2/haloperoxidase" evidence="11">
    <location>
        <begin position="63"/>
        <end position="172"/>
    </location>
</feature>
<dbReference type="EMBL" id="PIPV01000006">
    <property type="protein sequence ID" value="RUO53281.1"/>
    <property type="molecule type" value="Genomic_DNA"/>
</dbReference>
<keyword evidence="7 10" id="KW-0472">Membrane</keyword>
<evidence type="ECO:0000259" key="11">
    <source>
        <dbReference type="SMART" id="SM00014"/>
    </source>
</evidence>
<proteinExistence type="predicted"/>
<evidence type="ECO:0000256" key="2">
    <source>
        <dbReference type="ARBA" id="ARBA00012374"/>
    </source>
</evidence>
<dbReference type="PANTHER" id="PTHR14969">
    <property type="entry name" value="SPHINGOSINE-1-PHOSPHATE PHOSPHOHYDROLASE"/>
    <property type="match status" value="1"/>
</dbReference>
<name>A0A432XXI1_9GAMM</name>
<keyword evidence="5" id="KW-0378">Hydrolase</keyword>
<comment type="subcellular location">
    <subcellularLocation>
        <location evidence="1">Cell membrane</location>
        <topology evidence="1">Multi-pass membrane protein</topology>
    </subcellularLocation>
</comment>
<dbReference type="PANTHER" id="PTHR14969:SF62">
    <property type="entry name" value="DECAPRENYLPHOSPHORYL-5-PHOSPHORIBOSE PHOSPHATASE RV3807C-RELATED"/>
    <property type="match status" value="1"/>
</dbReference>
<feature type="transmembrane region" description="Helical" evidence="10">
    <location>
        <begin position="153"/>
        <end position="174"/>
    </location>
</feature>
<gene>
    <name evidence="12" type="ORF">CWE25_08625</name>
</gene>
<dbReference type="CDD" id="cd01610">
    <property type="entry name" value="PAP2_like"/>
    <property type="match status" value="1"/>
</dbReference>
<evidence type="ECO:0000256" key="7">
    <source>
        <dbReference type="ARBA" id="ARBA00023136"/>
    </source>
</evidence>
<evidence type="ECO:0000256" key="10">
    <source>
        <dbReference type="SAM" id="Phobius"/>
    </source>
</evidence>
<reference evidence="13" key="1">
    <citation type="journal article" date="2018" name="Front. Microbiol.">
        <title>Genome-Based Analysis Reveals the Taxonomy and Diversity of the Family Idiomarinaceae.</title>
        <authorList>
            <person name="Liu Y."/>
            <person name="Lai Q."/>
            <person name="Shao Z."/>
        </authorList>
    </citation>
    <scope>NUCLEOTIDE SEQUENCE [LARGE SCALE GENOMIC DNA]</scope>
    <source>
        <strain evidence="13">F23</strain>
    </source>
</reference>
<sequence length="178" mass="20361">MVWLTALQETALRVDLSWFARIHRLNQRRWIAFSAECFSRSGDGYWYVLFGLLLMLHSADGQSFFAACAAIFLFERPLYWWLKNKFKRARPTALLVQKKLFVAQDEFSFPSGHTCAAFIFITCLSYYYPMIALCLLPWACAVGISRVVVGAHYVSDVCVGALLGITFVETFFLIHSAF</sequence>
<evidence type="ECO:0000313" key="13">
    <source>
        <dbReference type="Proteomes" id="UP000287330"/>
    </source>
</evidence>
<evidence type="ECO:0000256" key="3">
    <source>
        <dbReference type="ARBA" id="ARBA00022475"/>
    </source>
</evidence>
<dbReference type="GO" id="GO:0050380">
    <property type="term" value="F:undecaprenyl-diphosphatase activity"/>
    <property type="evidence" value="ECO:0007669"/>
    <property type="project" value="UniProtKB-EC"/>
</dbReference>
<accession>A0A432XXI1</accession>
<keyword evidence="3" id="KW-1003">Cell membrane</keyword>
<dbReference type="EC" id="3.6.1.27" evidence="2"/>
<dbReference type="RefSeq" id="WP_110574842.1">
    <property type="nucleotide sequence ID" value="NZ_PIPV01000006.1"/>
</dbReference>
<dbReference type="Pfam" id="PF01569">
    <property type="entry name" value="PAP2"/>
    <property type="match status" value="1"/>
</dbReference>
<feature type="transmembrane region" description="Helical" evidence="10">
    <location>
        <begin position="126"/>
        <end position="147"/>
    </location>
</feature>
<protein>
    <recommendedName>
        <fullName evidence="2">undecaprenyl-diphosphate phosphatase</fullName>
        <ecNumber evidence="2">3.6.1.27</ecNumber>
    </recommendedName>
    <alternativeName>
        <fullName evidence="8">Undecaprenyl pyrophosphate phosphatase</fullName>
    </alternativeName>
</protein>
<evidence type="ECO:0000256" key="1">
    <source>
        <dbReference type="ARBA" id="ARBA00004651"/>
    </source>
</evidence>
<dbReference type="InterPro" id="IPR000326">
    <property type="entry name" value="PAP2/HPO"/>
</dbReference>
<keyword evidence="13" id="KW-1185">Reference proteome</keyword>
<dbReference type="OrthoDB" id="9780507at2"/>
<dbReference type="SUPFAM" id="SSF48317">
    <property type="entry name" value="Acid phosphatase/Vanadium-dependent haloperoxidase"/>
    <property type="match status" value="1"/>
</dbReference>
<dbReference type="InterPro" id="IPR036938">
    <property type="entry name" value="PAP2/HPO_sf"/>
</dbReference>
<organism evidence="12 13">
    <name type="scientific">Idiomarina fontislapidosi</name>
    <dbReference type="NCBI Taxonomy" id="263723"/>
    <lineage>
        <taxon>Bacteria</taxon>
        <taxon>Pseudomonadati</taxon>
        <taxon>Pseudomonadota</taxon>
        <taxon>Gammaproteobacteria</taxon>
        <taxon>Alteromonadales</taxon>
        <taxon>Idiomarinaceae</taxon>
        <taxon>Idiomarina</taxon>
    </lineage>
</organism>
<dbReference type="SMART" id="SM00014">
    <property type="entry name" value="acidPPc"/>
    <property type="match status" value="1"/>
</dbReference>
<evidence type="ECO:0000256" key="6">
    <source>
        <dbReference type="ARBA" id="ARBA00022989"/>
    </source>
</evidence>
<keyword evidence="4 10" id="KW-0812">Transmembrane</keyword>
<comment type="catalytic activity">
    <reaction evidence="9">
        <text>di-trans,octa-cis-undecaprenyl diphosphate + H2O = di-trans,octa-cis-undecaprenyl phosphate + phosphate + H(+)</text>
        <dbReference type="Rhea" id="RHEA:28094"/>
        <dbReference type="ChEBI" id="CHEBI:15377"/>
        <dbReference type="ChEBI" id="CHEBI:15378"/>
        <dbReference type="ChEBI" id="CHEBI:43474"/>
        <dbReference type="ChEBI" id="CHEBI:58405"/>
        <dbReference type="ChEBI" id="CHEBI:60392"/>
        <dbReference type="EC" id="3.6.1.27"/>
    </reaction>
</comment>
<comment type="caution">
    <text evidence="12">The sequence shown here is derived from an EMBL/GenBank/DDBJ whole genome shotgun (WGS) entry which is preliminary data.</text>
</comment>
<dbReference type="AlphaFoldDB" id="A0A432XXI1"/>